<keyword evidence="3" id="KW-1185">Reference proteome</keyword>
<evidence type="ECO:0000313" key="2">
    <source>
        <dbReference type="EMBL" id="KAG0268754.1"/>
    </source>
</evidence>
<reference evidence="2" key="1">
    <citation type="journal article" date="2020" name="Fungal Divers.">
        <title>Resolving the Mortierellaceae phylogeny through synthesis of multi-gene phylogenetics and phylogenomics.</title>
        <authorList>
            <person name="Vandepol N."/>
            <person name="Liber J."/>
            <person name="Desiro A."/>
            <person name="Na H."/>
            <person name="Kennedy M."/>
            <person name="Barry K."/>
            <person name="Grigoriev I.V."/>
            <person name="Miller A.N."/>
            <person name="O'Donnell K."/>
            <person name="Stajich J.E."/>
            <person name="Bonito G."/>
        </authorList>
    </citation>
    <scope>NUCLEOTIDE SEQUENCE</scope>
    <source>
        <strain evidence="2">BC1065</strain>
    </source>
</reference>
<proteinExistence type="predicted"/>
<dbReference type="InterPro" id="IPR010259">
    <property type="entry name" value="S8pro/Inhibitor_I9"/>
</dbReference>
<comment type="caution">
    <text evidence="2">The sequence shown here is derived from an EMBL/GenBank/DDBJ whole genome shotgun (WGS) entry which is preliminary data.</text>
</comment>
<protein>
    <recommendedName>
        <fullName evidence="1">Inhibitor I9 domain-containing protein</fullName>
    </recommendedName>
</protein>
<name>A0A9P6QH76_9FUNG</name>
<dbReference type="Proteomes" id="UP000807716">
    <property type="component" value="Unassembled WGS sequence"/>
</dbReference>
<dbReference type="SUPFAM" id="SSF54897">
    <property type="entry name" value="Protease propeptides/inhibitors"/>
    <property type="match status" value="1"/>
</dbReference>
<dbReference type="Gene3D" id="3.30.70.80">
    <property type="entry name" value="Peptidase S8 propeptide/proteinase inhibitor I9"/>
    <property type="match status" value="1"/>
</dbReference>
<dbReference type="Pfam" id="PF05922">
    <property type="entry name" value="Inhibitor_I9"/>
    <property type="match status" value="1"/>
</dbReference>
<gene>
    <name evidence="2" type="ORF">DFQ27_005834</name>
</gene>
<dbReference type="InterPro" id="IPR037045">
    <property type="entry name" value="S8pro/Inhibitor_I9_sf"/>
</dbReference>
<dbReference type="EMBL" id="JAAAJB010000042">
    <property type="protein sequence ID" value="KAG0268754.1"/>
    <property type="molecule type" value="Genomic_DNA"/>
</dbReference>
<evidence type="ECO:0000259" key="1">
    <source>
        <dbReference type="Pfam" id="PF05922"/>
    </source>
</evidence>
<evidence type="ECO:0000313" key="3">
    <source>
        <dbReference type="Proteomes" id="UP000807716"/>
    </source>
</evidence>
<sequence length="56" mass="5976">MTNSGVIGHVYDSALLGFSATMPDVGVQALNKNSRVDYIEPDGEVTIQTQTLLGHN</sequence>
<organism evidence="2 3">
    <name type="scientific">Actinomortierella ambigua</name>
    <dbReference type="NCBI Taxonomy" id="1343610"/>
    <lineage>
        <taxon>Eukaryota</taxon>
        <taxon>Fungi</taxon>
        <taxon>Fungi incertae sedis</taxon>
        <taxon>Mucoromycota</taxon>
        <taxon>Mortierellomycotina</taxon>
        <taxon>Mortierellomycetes</taxon>
        <taxon>Mortierellales</taxon>
        <taxon>Mortierellaceae</taxon>
        <taxon>Actinomortierella</taxon>
    </lineage>
</organism>
<dbReference type="AlphaFoldDB" id="A0A9P6QH76"/>
<feature type="domain" description="Inhibitor I9" evidence="1">
    <location>
        <begin position="7"/>
        <end position="47"/>
    </location>
</feature>
<accession>A0A9P6QH76</accession>
<dbReference type="OrthoDB" id="5518345at2759"/>